<evidence type="ECO:0000313" key="3">
    <source>
        <dbReference type="EMBL" id="KAK9667272.1"/>
    </source>
</evidence>
<accession>A0AAW1GT87</accession>
<dbReference type="EMBL" id="JBDFQZ010000014">
    <property type="protein sequence ID" value="KAK9667272.1"/>
    <property type="molecule type" value="Genomic_DNA"/>
</dbReference>
<organism evidence="3 4">
    <name type="scientific">Saponaria officinalis</name>
    <name type="common">Common soapwort</name>
    <name type="synonym">Lychnis saponaria</name>
    <dbReference type="NCBI Taxonomy" id="3572"/>
    <lineage>
        <taxon>Eukaryota</taxon>
        <taxon>Viridiplantae</taxon>
        <taxon>Streptophyta</taxon>
        <taxon>Embryophyta</taxon>
        <taxon>Tracheophyta</taxon>
        <taxon>Spermatophyta</taxon>
        <taxon>Magnoliopsida</taxon>
        <taxon>eudicotyledons</taxon>
        <taxon>Gunneridae</taxon>
        <taxon>Pentapetalae</taxon>
        <taxon>Caryophyllales</taxon>
        <taxon>Caryophyllaceae</taxon>
        <taxon>Caryophylleae</taxon>
        <taxon>Saponaria</taxon>
    </lineage>
</organism>
<evidence type="ECO:0000313" key="4">
    <source>
        <dbReference type="Proteomes" id="UP001443914"/>
    </source>
</evidence>
<proteinExistence type="predicted"/>
<keyword evidence="2" id="KW-0472">Membrane</keyword>
<dbReference type="Proteomes" id="UP001443914">
    <property type="component" value="Unassembled WGS sequence"/>
</dbReference>
<feature type="transmembrane region" description="Helical" evidence="2">
    <location>
        <begin position="109"/>
        <end position="130"/>
    </location>
</feature>
<feature type="transmembrane region" description="Helical" evidence="2">
    <location>
        <begin position="136"/>
        <end position="160"/>
    </location>
</feature>
<keyword evidence="4" id="KW-1185">Reference proteome</keyword>
<evidence type="ECO:0000256" key="2">
    <source>
        <dbReference type="SAM" id="Phobius"/>
    </source>
</evidence>
<reference evidence="3" key="1">
    <citation type="submission" date="2024-03" db="EMBL/GenBank/DDBJ databases">
        <title>WGS assembly of Saponaria officinalis var. Norfolk2.</title>
        <authorList>
            <person name="Jenkins J."/>
            <person name="Shu S."/>
            <person name="Grimwood J."/>
            <person name="Barry K."/>
            <person name="Goodstein D."/>
            <person name="Schmutz J."/>
            <person name="Leebens-Mack J."/>
            <person name="Osbourn A."/>
        </authorList>
    </citation>
    <scope>NUCLEOTIDE SEQUENCE [LARGE SCALE GENOMIC DNA]</scope>
    <source>
        <strain evidence="3">JIC</strain>
    </source>
</reference>
<protein>
    <submittedName>
        <fullName evidence="3">Uncharacterized protein</fullName>
    </submittedName>
</protein>
<feature type="transmembrane region" description="Helical" evidence="2">
    <location>
        <begin position="7"/>
        <end position="28"/>
    </location>
</feature>
<feature type="compositionally biased region" description="Low complexity" evidence="1">
    <location>
        <begin position="240"/>
        <end position="258"/>
    </location>
</feature>
<feature type="region of interest" description="Disordered" evidence="1">
    <location>
        <begin position="240"/>
        <end position="259"/>
    </location>
</feature>
<sequence>MGILVLTSWLIIIPVRFVYLICLHGVTLEDYCWDKVWKHNTAVKLSHIVLLIPSIFWLWSNLSTGLICLVICFIAFCIVENNRSIDYDDNDQKTIYKFKIKLSGKQARFWNVFQIVRCLFRYVVGIMWLWSHQQLLLYLSPFVAVFICFIVFVVTLFNVLGSRRLQHTDSIEDNSVENLLISAHWWIKEQEPFTTLGKLMVIFYIYYYYINWASKAFWGSVWGRRKLLGWTNDITIHSSITSSSRDSSTSTSTSTSTSLGTWQAMTGKNVNGNGTQTIGGVSIREHNFHLTINGDIVFKTTFITRDQLEDDD</sequence>
<feature type="transmembrane region" description="Helical" evidence="2">
    <location>
        <begin position="48"/>
        <end position="79"/>
    </location>
</feature>
<keyword evidence="2" id="KW-1133">Transmembrane helix</keyword>
<name>A0AAW1GT87_SAPOF</name>
<keyword evidence="2" id="KW-0812">Transmembrane</keyword>
<gene>
    <name evidence="3" type="ORF">RND81_14G244100</name>
</gene>
<comment type="caution">
    <text evidence="3">The sequence shown here is derived from an EMBL/GenBank/DDBJ whole genome shotgun (WGS) entry which is preliminary data.</text>
</comment>
<dbReference type="AlphaFoldDB" id="A0AAW1GT87"/>
<evidence type="ECO:0000256" key="1">
    <source>
        <dbReference type="SAM" id="MobiDB-lite"/>
    </source>
</evidence>